<dbReference type="PANTHER" id="PTHR16943:SF8">
    <property type="entry name" value="2-METHYLCITRATE DEHYDRATASE"/>
    <property type="match status" value="1"/>
</dbReference>
<proteinExistence type="inferred from homology"/>
<feature type="domain" description="MmgE/PrpD N-terminal" evidence="2">
    <location>
        <begin position="20"/>
        <end position="246"/>
    </location>
</feature>
<dbReference type="Pfam" id="PF03972">
    <property type="entry name" value="MmgE_PrpD_N"/>
    <property type="match status" value="1"/>
</dbReference>
<evidence type="ECO:0000259" key="2">
    <source>
        <dbReference type="Pfam" id="PF03972"/>
    </source>
</evidence>
<protein>
    <submittedName>
        <fullName evidence="4">MmgE/PrpD family protein</fullName>
    </submittedName>
</protein>
<dbReference type="InterPro" id="IPR045336">
    <property type="entry name" value="MmgE_PrpD_N"/>
</dbReference>
<feature type="domain" description="MmgE/PrpD C-terminal" evidence="3">
    <location>
        <begin position="276"/>
        <end position="444"/>
    </location>
</feature>
<dbReference type="InterPro" id="IPR036148">
    <property type="entry name" value="MmgE/PrpD_sf"/>
</dbReference>
<keyword evidence="5" id="KW-1185">Reference proteome</keyword>
<dbReference type="GO" id="GO:0016829">
    <property type="term" value="F:lyase activity"/>
    <property type="evidence" value="ECO:0007669"/>
    <property type="project" value="InterPro"/>
</dbReference>
<dbReference type="PANTHER" id="PTHR16943">
    <property type="entry name" value="2-METHYLCITRATE DEHYDRATASE-RELATED"/>
    <property type="match status" value="1"/>
</dbReference>
<gene>
    <name evidence="4" type="ORF">HBA54_15095</name>
</gene>
<evidence type="ECO:0000256" key="1">
    <source>
        <dbReference type="ARBA" id="ARBA00006174"/>
    </source>
</evidence>
<dbReference type="Gene3D" id="1.10.4100.10">
    <property type="entry name" value="2-methylcitrate dehydratase PrpD"/>
    <property type="match status" value="1"/>
</dbReference>
<accession>A0A967K7M4</accession>
<evidence type="ECO:0000313" key="5">
    <source>
        <dbReference type="Proteomes" id="UP000761264"/>
    </source>
</evidence>
<dbReference type="RefSeq" id="WP_167226033.1">
    <property type="nucleotide sequence ID" value="NZ_JAAQPH010000011.1"/>
</dbReference>
<organism evidence="4 5">
    <name type="scientific">Pelagibius litoralis</name>
    <dbReference type="NCBI Taxonomy" id="374515"/>
    <lineage>
        <taxon>Bacteria</taxon>
        <taxon>Pseudomonadati</taxon>
        <taxon>Pseudomonadota</taxon>
        <taxon>Alphaproteobacteria</taxon>
        <taxon>Rhodospirillales</taxon>
        <taxon>Rhodovibrionaceae</taxon>
        <taxon>Pelagibius</taxon>
    </lineage>
</organism>
<evidence type="ECO:0000313" key="4">
    <source>
        <dbReference type="EMBL" id="NIA69928.1"/>
    </source>
</evidence>
<dbReference type="InterPro" id="IPR042188">
    <property type="entry name" value="MmgE/PrpD_sf_2"/>
</dbReference>
<comment type="caution">
    <text evidence="4">The sequence shown here is derived from an EMBL/GenBank/DDBJ whole genome shotgun (WGS) entry which is preliminary data.</text>
</comment>
<dbReference type="InterPro" id="IPR045337">
    <property type="entry name" value="MmgE_PrpD_C"/>
</dbReference>
<comment type="similarity">
    <text evidence="1">Belongs to the PrpD family.</text>
</comment>
<evidence type="ECO:0000259" key="3">
    <source>
        <dbReference type="Pfam" id="PF19305"/>
    </source>
</evidence>
<dbReference type="Pfam" id="PF19305">
    <property type="entry name" value="MmgE_PrpD_C"/>
    <property type="match status" value="1"/>
</dbReference>
<dbReference type="InterPro" id="IPR042183">
    <property type="entry name" value="MmgE/PrpD_sf_1"/>
</dbReference>
<dbReference type="Gene3D" id="3.30.1330.120">
    <property type="entry name" value="2-methylcitrate dehydratase PrpD"/>
    <property type="match status" value="1"/>
</dbReference>
<dbReference type="Proteomes" id="UP000761264">
    <property type="component" value="Unassembled WGS sequence"/>
</dbReference>
<reference evidence="4" key="1">
    <citation type="submission" date="2020-03" db="EMBL/GenBank/DDBJ databases">
        <title>Genome of Pelagibius litoralis DSM 21314T.</title>
        <authorList>
            <person name="Wang G."/>
        </authorList>
    </citation>
    <scope>NUCLEOTIDE SEQUENCE</scope>
    <source>
        <strain evidence="4">DSM 21314</strain>
    </source>
</reference>
<dbReference type="SUPFAM" id="SSF103378">
    <property type="entry name" value="2-methylcitrate dehydratase PrpD"/>
    <property type="match status" value="1"/>
</dbReference>
<dbReference type="EMBL" id="JAAQPH010000011">
    <property type="protein sequence ID" value="NIA69928.1"/>
    <property type="molecule type" value="Genomic_DNA"/>
</dbReference>
<dbReference type="InterPro" id="IPR005656">
    <property type="entry name" value="MmgE_PrpD"/>
</dbReference>
<sequence>MTERATAAVQAAGRGYLDVLAGFLADLRFDDLPPEVVERASWVYADCLGAIAAGAQEEEMRSLTRRLVKESGSGPAGVLGSGMTAPAMTAAFLNGTAGTFLELDEGNQFARGHPGMHVVPALAALSQQVDVSGRDLVTALVAGYEVGSRIGIASKLRMTMHPHGTWGTVGAAVAVGKLMGYDAARLREIISLSTSLGLTTSRKTMLEGGTVRNTFTGFSNHIGILAHHLIQAGFSGEADGLATVYGTVIAEDYRPEEMVADLGRRYEIARNYFKRHACCRYTHGTLDALEQIVRQRGGRLRPDEIERIEVRTYSLAAQLEDRDPRNTLAGKFSVPFAVATTIINGSSGVDSFRMAKIGDEEIRSLAQRVTLSEDAALTAMMPEFRPARVKVYLRDGALLEGATDINRGDTEDPYGPADLTDKFREMVAPLLGAGPSDAVLQSCLRLAEAENAGDLLGPFKAVVPID</sequence>
<dbReference type="AlphaFoldDB" id="A0A967K7M4"/>
<name>A0A967K7M4_9PROT</name>